<dbReference type="AlphaFoldDB" id="A0AA37FBF7"/>
<dbReference type="RefSeq" id="WP_188681412.1">
    <property type="nucleotide sequence ID" value="NZ_BMNY01000002.1"/>
</dbReference>
<dbReference type="SUPFAM" id="SSF54373">
    <property type="entry name" value="FAD-linked reductases, C-terminal domain"/>
    <property type="match status" value="1"/>
</dbReference>
<comment type="cofactor">
    <cofactor evidence="1">
        <name>FAD</name>
        <dbReference type="ChEBI" id="CHEBI:57692"/>
    </cofactor>
</comment>
<dbReference type="GO" id="GO:0004368">
    <property type="term" value="F:glycerol-3-phosphate dehydrogenase (quinone) activity"/>
    <property type="evidence" value="ECO:0007669"/>
    <property type="project" value="InterPro"/>
</dbReference>
<dbReference type="InterPro" id="IPR000447">
    <property type="entry name" value="G3P_DH_FAD-dep"/>
</dbReference>
<keyword evidence="5" id="KW-0560">Oxidoreductase</keyword>
<sequence>MVSGAREFSSSTRKEALRDADGQVFDVAVVGAGINGSATANLLATSGIRTVLLDRRDFAYGTSSRSSKMIHGGLRYLQQGRVMEVRRLLRERDYWLSSSGDVVRMRFDLLLTEHGWNRHMLAFGLFLYSLLDGRFEVPRVKDNTGEYPEAVRGYFTYWDAVTHDARLVIGHVCSAWQMGATCLNYVDILSISGSGPYTVRIRDSLDGQVAEFTCTCLVNASGPWAGDVARMAGVGLPVSLTLSRGMHLVLTCPGGTLRNAVAFRSAIDGRQLFMVPRGNTVILGTTEVKVESPDDLECSREEEMYLMDSASAVFPWVRQCGVVARYTGIRPLIGSHSDPGRASRDSSIVVTGNVVHVLGGKLTDHRVTARRAARAVSGITGKRVSGSGPDIVYRRPAVADPVDWDRRYECAIFPEDIYVRREGWFFYDPTVHRELAGGDAAGGGGTCYS</sequence>
<evidence type="ECO:0000256" key="1">
    <source>
        <dbReference type="ARBA" id="ARBA00001974"/>
    </source>
</evidence>
<dbReference type="Gene3D" id="3.30.9.10">
    <property type="entry name" value="D-Amino Acid Oxidase, subunit A, domain 2"/>
    <property type="match status" value="1"/>
</dbReference>
<protein>
    <recommendedName>
        <fullName evidence="6">FAD dependent oxidoreductase domain-containing protein</fullName>
    </recommendedName>
</protein>
<evidence type="ECO:0000256" key="4">
    <source>
        <dbReference type="ARBA" id="ARBA00022827"/>
    </source>
</evidence>
<dbReference type="Proteomes" id="UP000632195">
    <property type="component" value="Unassembled WGS sequence"/>
</dbReference>
<reference evidence="7" key="1">
    <citation type="journal article" date="2014" name="Int. J. Syst. Evol. Microbiol.">
        <title>Complete genome sequence of Corynebacterium casei LMG S-19264T (=DSM 44701T), isolated from a smear-ripened cheese.</title>
        <authorList>
            <consortium name="US DOE Joint Genome Institute (JGI-PGF)"/>
            <person name="Walter F."/>
            <person name="Albersmeier A."/>
            <person name="Kalinowski J."/>
            <person name="Ruckert C."/>
        </authorList>
    </citation>
    <scope>NUCLEOTIDE SEQUENCE</scope>
    <source>
        <strain evidence="7">JCM 13583</strain>
    </source>
</reference>
<reference evidence="7" key="2">
    <citation type="submission" date="2022-09" db="EMBL/GenBank/DDBJ databases">
        <authorList>
            <person name="Sun Q."/>
            <person name="Ohkuma M."/>
        </authorList>
    </citation>
    <scope>NUCLEOTIDE SEQUENCE</scope>
    <source>
        <strain evidence="7">JCM 13583</strain>
    </source>
</reference>
<dbReference type="EMBL" id="BMNY01000002">
    <property type="protein sequence ID" value="GGM76188.1"/>
    <property type="molecule type" value="Genomic_DNA"/>
</dbReference>
<evidence type="ECO:0000256" key="2">
    <source>
        <dbReference type="ARBA" id="ARBA00007330"/>
    </source>
</evidence>
<evidence type="ECO:0000256" key="3">
    <source>
        <dbReference type="ARBA" id="ARBA00022630"/>
    </source>
</evidence>
<organism evidence="7 8">
    <name type="scientific">Thermogymnomonas acidicola</name>
    <dbReference type="NCBI Taxonomy" id="399579"/>
    <lineage>
        <taxon>Archaea</taxon>
        <taxon>Methanobacteriati</taxon>
        <taxon>Thermoplasmatota</taxon>
        <taxon>Thermoplasmata</taxon>
        <taxon>Thermoplasmatales</taxon>
        <taxon>Thermogymnomonas</taxon>
    </lineage>
</organism>
<gene>
    <name evidence="7" type="ORF">GCM10007108_12720</name>
</gene>
<dbReference type="PRINTS" id="PR01001">
    <property type="entry name" value="FADG3PDH"/>
</dbReference>
<evidence type="ECO:0000259" key="6">
    <source>
        <dbReference type="Pfam" id="PF01266"/>
    </source>
</evidence>
<dbReference type="Gene3D" id="3.50.50.60">
    <property type="entry name" value="FAD/NAD(P)-binding domain"/>
    <property type="match status" value="1"/>
</dbReference>
<proteinExistence type="inferred from homology"/>
<keyword evidence="8" id="KW-1185">Reference proteome</keyword>
<accession>A0AA37FBF7</accession>
<dbReference type="GO" id="GO:0006072">
    <property type="term" value="P:glycerol-3-phosphate metabolic process"/>
    <property type="evidence" value="ECO:0007669"/>
    <property type="project" value="InterPro"/>
</dbReference>
<dbReference type="PANTHER" id="PTHR11985:SF15">
    <property type="entry name" value="GLYCEROL-3-PHOSPHATE DEHYDROGENASE, MITOCHONDRIAL"/>
    <property type="match status" value="1"/>
</dbReference>
<keyword evidence="4" id="KW-0274">FAD</keyword>
<evidence type="ECO:0000313" key="8">
    <source>
        <dbReference type="Proteomes" id="UP000632195"/>
    </source>
</evidence>
<dbReference type="PANTHER" id="PTHR11985">
    <property type="entry name" value="GLYCEROL-3-PHOSPHATE DEHYDROGENASE"/>
    <property type="match status" value="1"/>
</dbReference>
<dbReference type="InterPro" id="IPR006076">
    <property type="entry name" value="FAD-dep_OxRdtase"/>
</dbReference>
<feature type="domain" description="FAD dependent oxidoreductase" evidence="6">
    <location>
        <begin position="26"/>
        <end position="358"/>
    </location>
</feature>
<comment type="similarity">
    <text evidence="2">Belongs to the FAD-dependent glycerol-3-phosphate dehydrogenase family.</text>
</comment>
<dbReference type="Pfam" id="PF01266">
    <property type="entry name" value="DAO"/>
    <property type="match status" value="1"/>
</dbReference>
<comment type="caution">
    <text evidence="7">The sequence shown here is derived from an EMBL/GenBank/DDBJ whole genome shotgun (WGS) entry which is preliminary data.</text>
</comment>
<keyword evidence="3" id="KW-0285">Flavoprotein</keyword>
<evidence type="ECO:0000313" key="7">
    <source>
        <dbReference type="EMBL" id="GGM76188.1"/>
    </source>
</evidence>
<dbReference type="InterPro" id="IPR036188">
    <property type="entry name" value="FAD/NAD-bd_sf"/>
</dbReference>
<dbReference type="SUPFAM" id="SSF51905">
    <property type="entry name" value="FAD/NAD(P)-binding domain"/>
    <property type="match status" value="1"/>
</dbReference>
<name>A0AA37FBF7_9ARCH</name>
<evidence type="ECO:0000256" key="5">
    <source>
        <dbReference type="ARBA" id="ARBA00023002"/>
    </source>
</evidence>